<name>A0AAE0SAJ2_9BIVA</name>
<organism evidence="3 4">
    <name type="scientific">Potamilus streckersoni</name>
    <dbReference type="NCBI Taxonomy" id="2493646"/>
    <lineage>
        <taxon>Eukaryota</taxon>
        <taxon>Metazoa</taxon>
        <taxon>Spiralia</taxon>
        <taxon>Lophotrochozoa</taxon>
        <taxon>Mollusca</taxon>
        <taxon>Bivalvia</taxon>
        <taxon>Autobranchia</taxon>
        <taxon>Heteroconchia</taxon>
        <taxon>Palaeoheterodonta</taxon>
        <taxon>Unionida</taxon>
        <taxon>Unionoidea</taxon>
        <taxon>Unionidae</taxon>
        <taxon>Ambleminae</taxon>
        <taxon>Lampsilini</taxon>
        <taxon>Potamilus</taxon>
    </lineage>
</organism>
<evidence type="ECO:0000256" key="1">
    <source>
        <dbReference type="SAM" id="Phobius"/>
    </source>
</evidence>
<feature type="signal peptide" evidence="2">
    <location>
        <begin position="1"/>
        <end position="18"/>
    </location>
</feature>
<evidence type="ECO:0000256" key="2">
    <source>
        <dbReference type="SAM" id="SignalP"/>
    </source>
</evidence>
<keyword evidence="1" id="KW-0812">Transmembrane</keyword>
<dbReference type="AlphaFoldDB" id="A0AAE0SAJ2"/>
<dbReference type="EMBL" id="JAEAOA010001201">
    <property type="protein sequence ID" value="KAK3587830.1"/>
    <property type="molecule type" value="Genomic_DNA"/>
</dbReference>
<evidence type="ECO:0000313" key="3">
    <source>
        <dbReference type="EMBL" id="KAK3587830.1"/>
    </source>
</evidence>
<sequence>MFCGGLIIIIFASISVVASHSNISRVLPILKVITTNTCLHIRGGLKTSNISKMTRICLFLICLAVYTYTTYAFVGFENGDLMMLQMMTGMFGGQRGANPSQAPGGGADLGIQGQPSNTRRADDFGLGSLMQMRLMSALMN</sequence>
<evidence type="ECO:0000313" key="4">
    <source>
        <dbReference type="Proteomes" id="UP001195483"/>
    </source>
</evidence>
<accession>A0AAE0SAJ2</accession>
<reference evidence="3" key="3">
    <citation type="submission" date="2023-05" db="EMBL/GenBank/DDBJ databases">
        <authorList>
            <person name="Smith C.H."/>
        </authorList>
    </citation>
    <scope>NUCLEOTIDE SEQUENCE</scope>
    <source>
        <strain evidence="3">CHS0354</strain>
        <tissue evidence="3">Mantle</tissue>
    </source>
</reference>
<proteinExistence type="predicted"/>
<comment type="caution">
    <text evidence="3">The sequence shown here is derived from an EMBL/GenBank/DDBJ whole genome shotgun (WGS) entry which is preliminary data.</text>
</comment>
<feature type="chain" id="PRO_5042014204" evidence="2">
    <location>
        <begin position="19"/>
        <end position="140"/>
    </location>
</feature>
<gene>
    <name evidence="3" type="ORF">CHS0354_019698</name>
</gene>
<keyword evidence="1" id="KW-0472">Membrane</keyword>
<dbReference type="Proteomes" id="UP001195483">
    <property type="component" value="Unassembled WGS sequence"/>
</dbReference>
<keyword evidence="2" id="KW-0732">Signal</keyword>
<reference evidence="3" key="1">
    <citation type="journal article" date="2021" name="Genome Biol. Evol.">
        <title>A High-Quality Reference Genome for a Parasitic Bivalve with Doubly Uniparental Inheritance (Bivalvia: Unionida).</title>
        <authorList>
            <person name="Smith C.H."/>
        </authorList>
    </citation>
    <scope>NUCLEOTIDE SEQUENCE</scope>
    <source>
        <strain evidence="3">CHS0354</strain>
    </source>
</reference>
<keyword evidence="1" id="KW-1133">Transmembrane helix</keyword>
<feature type="transmembrane region" description="Helical" evidence="1">
    <location>
        <begin position="53"/>
        <end position="76"/>
    </location>
</feature>
<reference evidence="3" key="2">
    <citation type="journal article" date="2021" name="Genome Biol. Evol.">
        <title>Developing a high-quality reference genome for a parasitic bivalve with doubly uniparental inheritance (Bivalvia: Unionida).</title>
        <authorList>
            <person name="Smith C.H."/>
        </authorList>
    </citation>
    <scope>NUCLEOTIDE SEQUENCE</scope>
    <source>
        <strain evidence="3">CHS0354</strain>
        <tissue evidence="3">Mantle</tissue>
    </source>
</reference>
<protein>
    <submittedName>
        <fullName evidence="3">Uncharacterized protein</fullName>
    </submittedName>
</protein>
<keyword evidence="4" id="KW-1185">Reference proteome</keyword>